<accession>A0ABU7MII2</accession>
<feature type="domain" description="Isochorismatase-like" evidence="2">
    <location>
        <begin position="7"/>
        <end position="181"/>
    </location>
</feature>
<dbReference type="InterPro" id="IPR000868">
    <property type="entry name" value="Isochorismatase-like_dom"/>
</dbReference>
<comment type="caution">
    <text evidence="3">The sequence shown here is derived from an EMBL/GenBank/DDBJ whole genome shotgun (WGS) entry which is preliminary data.</text>
</comment>
<evidence type="ECO:0000313" key="3">
    <source>
        <dbReference type="EMBL" id="MEE3852930.1"/>
    </source>
</evidence>
<dbReference type="Proteomes" id="UP001347146">
    <property type="component" value="Unassembled WGS sequence"/>
</dbReference>
<evidence type="ECO:0000259" key="2">
    <source>
        <dbReference type="Pfam" id="PF00857"/>
    </source>
</evidence>
<gene>
    <name evidence="3" type="ORF">VZC37_21515</name>
</gene>
<dbReference type="PANTHER" id="PTHR43540:SF6">
    <property type="entry name" value="ISOCHORISMATASE-LIKE DOMAIN-CONTAINING PROTEIN"/>
    <property type="match status" value="1"/>
</dbReference>
<dbReference type="Gene3D" id="3.40.50.850">
    <property type="entry name" value="Isochorismatase-like"/>
    <property type="match status" value="1"/>
</dbReference>
<dbReference type="Pfam" id="PF00857">
    <property type="entry name" value="Isochorismatase"/>
    <property type="match status" value="1"/>
</dbReference>
<dbReference type="PANTHER" id="PTHR43540">
    <property type="entry name" value="PEROXYUREIDOACRYLATE/UREIDOACRYLATE AMIDOHYDROLASE-RELATED"/>
    <property type="match status" value="1"/>
</dbReference>
<dbReference type="InterPro" id="IPR050272">
    <property type="entry name" value="Isochorismatase-like_hydrls"/>
</dbReference>
<reference evidence="3 4" key="1">
    <citation type="submission" date="2024-01" db="EMBL/GenBank/DDBJ databases">
        <title>Draft genome sequence of Gordonia sp. LSe1-13.</title>
        <authorList>
            <person name="Suphannarot A."/>
            <person name="Mingma R."/>
        </authorList>
    </citation>
    <scope>NUCLEOTIDE SEQUENCE [LARGE SCALE GENOMIC DNA]</scope>
    <source>
        <strain evidence="3 4">LSe1-13</strain>
    </source>
</reference>
<keyword evidence="1" id="KW-0378">Hydrolase</keyword>
<evidence type="ECO:0000256" key="1">
    <source>
        <dbReference type="ARBA" id="ARBA00022801"/>
    </source>
</evidence>
<sequence>MTAPRRALIVVDVQQEYFDGPLQIQYPPRDDTLGNIVTAIDTATDHDVPVVLVQHQMPDGAPVFAEGTDGWQLHPEIDRRVGAAAKRVHKVYGSVFAGTDVADWLRERHIDTITIVGHMANNCDLATAVEAEGLGFAAEILSDATGAIHLANEAGTVSAQVLHDTLMVLFQSNFAAVTSTEKWIAAVDAGTASEKSNLVVSALQGRDAAAATA</sequence>
<protein>
    <submittedName>
        <fullName evidence="3">Isochorismatase family protein</fullName>
    </submittedName>
</protein>
<name>A0ABU7MII2_9ACTN</name>
<dbReference type="InterPro" id="IPR036380">
    <property type="entry name" value="Isochorismatase-like_sf"/>
</dbReference>
<evidence type="ECO:0000313" key="4">
    <source>
        <dbReference type="Proteomes" id="UP001347146"/>
    </source>
</evidence>
<organism evidence="3 4">
    <name type="scientific">Gordonia sesuvii</name>
    <dbReference type="NCBI Taxonomy" id="3116777"/>
    <lineage>
        <taxon>Bacteria</taxon>
        <taxon>Bacillati</taxon>
        <taxon>Actinomycetota</taxon>
        <taxon>Actinomycetes</taxon>
        <taxon>Mycobacteriales</taxon>
        <taxon>Gordoniaceae</taxon>
        <taxon>Gordonia</taxon>
    </lineage>
</organism>
<dbReference type="RefSeq" id="WP_330435608.1">
    <property type="nucleotide sequence ID" value="NZ_JAZDUF010000008.1"/>
</dbReference>
<keyword evidence="4" id="KW-1185">Reference proteome</keyword>
<dbReference type="SUPFAM" id="SSF52499">
    <property type="entry name" value="Isochorismatase-like hydrolases"/>
    <property type="match status" value="1"/>
</dbReference>
<proteinExistence type="predicted"/>
<dbReference type="EMBL" id="JAZDUF010000008">
    <property type="protein sequence ID" value="MEE3852930.1"/>
    <property type="molecule type" value="Genomic_DNA"/>
</dbReference>